<dbReference type="HOGENOM" id="CLU_2659532_0_0_1"/>
<evidence type="ECO:0000313" key="3">
    <source>
        <dbReference type="Proteomes" id="UP000026915"/>
    </source>
</evidence>
<sequence length="76" mass="8629">MSESFGFWDLVLTFWILGLMVAFGFCTVNQHVRLDMGFASRLFGFVISPTTLDLLSSNHSIFSIFSSFDHSEFPLI</sequence>
<organism evidence="2 3">
    <name type="scientific">Theobroma cacao</name>
    <name type="common">Cacao</name>
    <name type="synonym">Cocoa</name>
    <dbReference type="NCBI Taxonomy" id="3641"/>
    <lineage>
        <taxon>Eukaryota</taxon>
        <taxon>Viridiplantae</taxon>
        <taxon>Streptophyta</taxon>
        <taxon>Embryophyta</taxon>
        <taxon>Tracheophyta</taxon>
        <taxon>Spermatophyta</taxon>
        <taxon>Magnoliopsida</taxon>
        <taxon>eudicotyledons</taxon>
        <taxon>Gunneridae</taxon>
        <taxon>Pentapetalae</taxon>
        <taxon>rosids</taxon>
        <taxon>malvids</taxon>
        <taxon>Malvales</taxon>
        <taxon>Malvaceae</taxon>
        <taxon>Byttnerioideae</taxon>
        <taxon>Theobroma</taxon>
    </lineage>
</organism>
<evidence type="ECO:0000256" key="1">
    <source>
        <dbReference type="SAM" id="Phobius"/>
    </source>
</evidence>
<dbReference type="Proteomes" id="UP000026915">
    <property type="component" value="Chromosome 9"/>
</dbReference>
<proteinExistence type="predicted"/>
<name>A0A061GRC9_THECC</name>
<feature type="transmembrane region" description="Helical" evidence="1">
    <location>
        <begin position="6"/>
        <end position="28"/>
    </location>
</feature>
<gene>
    <name evidence="2" type="ORF">TCM_039550</name>
</gene>
<dbReference type="EMBL" id="CM001887">
    <property type="protein sequence ID" value="EOY32081.1"/>
    <property type="molecule type" value="Genomic_DNA"/>
</dbReference>
<keyword evidence="1" id="KW-0472">Membrane</keyword>
<keyword evidence="1" id="KW-1133">Transmembrane helix</keyword>
<keyword evidence="1" id="KW-0812">Transmembrane</keyword>
<evidence type="ECO:0000313" key="2">
    <source>
        <dbReference type="EMBL" id="EOY32081.1"/>
    </source>
</evidence>
<reference evidence="2 3" key="1">
    <citation type="journal article" date="2013" name="Genome Biol.">
        <title>The genome sequence of the most widely cultivated cacao type and its use to identify candidate genes regulating pod color.</title>
        <authorList>
            <person name="Motamayor J.C."/>
            <person name="Mockaitis K."/>
            <person name="Schmutz J."/>
            <person name="Haiminen N."/>
            <person name="Iii D.L."/>
            <person name="Cornejo O."/>
            <person name="Findley S.D."/>
            <person name="Zheng P."/>
            <person name="Utro F."/>
            <person name="Royaert S."/>
            <person name="Saski C."/>
            <person name="Jenkins J."/>
            <person name="Podicheti R."/>
            <person name="Zhao M."/>
            <person name="Scheffler B.E."/>
            <person name="Stack J.C."/>
            <person name="Feltus F.A."/>
            <person name="Mustiga G.M."/>
            <person name="Amores F."/>
            <person name="Phillips W."/>
            <person name="Marelli J.P."/>
            <person name="May G.D."/>
            <person name="Shapiro H."/>
            <person name="Ma J."/>
            <person name="Bustamante C.D."/>
            <person name="Schnell R.J."/>
            <person name="Main D."/>
            <person name="Gilbert D."/>
            <person name="Parida L."/>
            <person name="Kuhn D.N."/>
        </authorList>
    </citation>
    <scope>NUCLEOTIDE SEQUENCE [LARGE SCALE GENOMIC DNA]</scope>
    <source>
        <strain evidence="3">cv. Matina 1-6</strain>
    </source>
</reference>
<protein>
    <submittedName>
        <fullName evidence="2">Uncharacterized protein</fullName>
    </submittedName>
</protein>
<accession>A0A061GRC9</accession>
<keyword evidence="3" id="KW-1185">Reference proteome</keyword>
<dbReference type="InParanoid" id="A0A061GRC9"/>
<dbReference type="AlphaFoldDB" id="A0A061GRC9"/>
<dbReference type="Gramene" id="EOY32081">
    <property type="protein sequence ID" value="EOY32081"/>
    <property type="gene ID" value="TCM_039550"/>
</dbReference>